<dbReference type="GO" id="GO:0003824">
    <property type="term" value="F:catalytic activity"/>
    <property type="evidence" value="ECO:0007669"/>
    <property type="project" value="UniProtKB-ARBA"/>
</dbReference>
<sequence>MIASRREASGSPAAAEVPGTPDASDAPESPEPPDTAARTGDPGAGPDQDLDVEIRSGYRRFGGFSTRVLEAGPRPVERPAGRRFRMRSDDRLRHAPRLVLLHGYCDSADTWRPVLTELARAGVAAIAVDLPGSGEASALRSGAMLPQLDVFTAAVVADQSALGGVVLAGNSLGGTMALRAAQNPSLPLSGVASIAAPGLSDSWLVRGVARNPLARLATSLPVPVPRFLVRGIAEQVVPRLLYADSKQAAAEHVARFVELFPDFKATGERLEQVARLIAELDDAYELERIALPLLVVACGRDRLVNADAGRRLHSLVPHSRLLVREDWGHCPQLDDPHGLTEALHYFAGSALAERPPSGRRNARAGLLSGAVG</sequence>
<dbReference type="Pfam" id="PF12697">
    <property type="entry name" value="Abhydrolase_6"/>
    <property type="match status" value="1"/>
</dbReference>
<protein>
    <submittedName>
        <fullName evidence="3">Pimeloyl-ACP methyl ester carboxylesterase</fullName>
    </submittedName>
</protein>
<evidence type="ECO:0000313" key="4">
    <source>
        <dbReference type="Proteomes" id="UP000550714"/>
    </source>
</evidence>
<reference evidence="3 4" key="1">
    <citation type="submission" date="2020-08" db="EMBL/GenBank/DDBJ databases">
        <title>Genomic Encyclopedia of Type Strains, Phase III (KMG-III): the genomes of soil and plant-associated and newly described type strains.</title>
        <authorList>
            <person name="Whitman W."/>
        </authorList>
    </citation>
    <scope>NUCLEOTIDE SEQUENCE [LARGE SCALE GENOMIC DNA]</scope>
    <source>
        <strain evidence="3 4">CECT 8577</strain>
    </source>
</reference>
<dbReference type="RefSeq" id="WP_183654726.1">
    <property type="nucleotide sequence ID" value="NZ_JACHWU010000003.1"/>
</dbReference>
<comment type="caution">
    <text evidence="3">The sequence shown here is derived from an EMBL/GenBank/DDBJ whole genome shotgun (WGS) entry which is preliminary data.</text>
</comment>
<dbReference type="Gene3D" id="3.40.50.1820">
    <property type="entry name" value="alpha/beta hydrolase"/>
    <property type="match status" value="1"/>
</dbReference>
<dbReference type="Proteomes" id="UP000550714">
    <property type="component" value="Unassembled WGS sequence"/>
</dbReference>
<evidence type="ECO:0000256" key="1">
    <source>
        <dbReference type="SAM" id="MobiDB-lite"/>
    </source>
</evidence>
<name>A0A839S4A1_9PSEU</name>
<dbReference type="SUPFAM" id="SSF53474">
    <property type="entry name" value="alpha/beta-Hydrolases"/>
    <property type="match status" value="1"/>
</dbReference>
<evidence type="ECO:0000259" key="2">
    <source>
        <dbReference type="Pfam" id="PF12697"/>
    </source>
</evidence>
<feature type="domain" description="AB hydrolase-1" evidence="2">
    <location>
        <begin position="98"/>
        <end position="340"/>
    </location>
</feature>
<dbReference type="AlphaFoldDB" id="A0A839S4A1"/>
<dbReference type="PRINTS" id="PR00111">
    <property type="entry name" value="ABHYDROLASE"/>
</dbReference>
<keyword evidence="4" id="KW-1185">Reference proteome</keyword>
<evidence type="ECO:0000313" key="3">
    <source>
        <dbReference type="EMBL" id="MBB3051840.1"/>
    </source>
</evidence>
<gene>
    <name evidence="3" type="ORF">FHS23_002869</name>
</gene>
<dbReference type="PANTHER" id="PTHR43689">
    <property type="entry name" value="HYDROLASE"/>
    <property type="match status" value="1"/>
</dbReference>
<dbReference type="EMBL" id="JACHWU010000003">
    <property type="protein sequence ID" value="MBB3051840.1"/>
    <property type="molecule type" value="Genomic_DNA"/>
</dbReference>
<feature type="region of interest" description="Disordered" evidence="1">
    <location>
        <begin position="1"/>
        <end position="50"/>
    </location>
</feature>
<dbReference type="PANTHER" id="PTHR43689:SF8">
    <property type="entry name" value="ALPHA_BETA-HYDROLASES SUPERFAMILY PROTEIN"/>
    <property type="match status" value="1"/>
</dbReference>
<dbReference type="InterPro" id="IPR000073">
    <property type="entry name" value="AB_hydrolase_1"/>
</dbReference>
<organism evidence="3 4">
    <name type="scientific">Prauserella isguenensis</name>
    <dbReference type="NCBI Taxonomy" id="1470180"/>
    <lineage>
        <taxon>Bacteria</taxon>
        <taxon>Bacillati</taxon>
        <taxon>Actinomycetota</taxon>
        <taxon>Actinomycetes</taxon>
        <taxon>Pseudonocardiales</taxon>
        <taxon>Pseudonocardiaceae</taxon>
        <taxon>Prauserella</taxon>
    </lineage>
</organism>
<accession>A0A839S4A1</accession>
<dbReference type="InterPro" id="IPR029058">
    <property type="entry name" value="AB_hydrolase_fold"/>
</dbReference>
<proteinExistence type="predicted"/>